<dbReference type="AlphaFoldDB" id="A0A0L9TWC8"/>
<protein>
    <submittedName>
        <fullName evidence="1">Uncharacterized protein</fullName>
    </submittedName>
</protein>
<gene>
    <name evidence="1" type="ORF">LR48_Vigan02g060900</name>
</gene>
<dbReference type="EMBL" id="CM003372">
    <property type="protein sequence ID" value="KOM34459.1"/>
    <property type="molecule type" value="Genomic_DNA"/>
</dbReference>
<proteinExistence type="predicted"/>
<dbReference type="Proteomes" id="UP000053144">
    <property type="component" value="Chromosome 2"/>
</dbReference>
<sequence>MERLVIEIDPRPGTHKGPYAEKFHNYLEMLDKTHIPIVIASWDDISEIKKEPPIIGYFVEKEAFVGHGQDDILTMTIGKSEHQILCVALEIITEVFLSNEEMRTDIVKEAFDGHHNGRVKNNFQSQCLSDIVVEKKALVGIIIEKEDSIAKLEKVVEKLGMFLAQKRQQKRVEGEFNGFVLDSLDFVGNWNDLKEELKYRMVGMQKSQRECRKVNQSVEKSTRMQKSQPVIQSAEKVALSASFECRSYR</sequence>
<organism evidence="1 2">
    <name type="scientific">Phaseolus angularis</name>
    <name type="common">Azuki bean</name>
    <name type="synonym">Vigna angularis</name>
    <dbReference type="NCBI Taxonomy" id="3914"/>
    <lineage>
        <taxon>Eukaryota</taxon>
        <taxon>Viridiplantae</taxon>
        <taxon>Streptophyta</taxon>
        <taxon>Embryophyta</taxon>
        <taxon>Tracheophyta</taxon>
        <taxon>Spermatophyta</taxon>
        <taxon>Magnoliopsida</taxon>
        <taxon>eudicotyledons</taxon>
        <taxon>Gunneridae</taxon>
        <taxon>Pentapetalae</taxon>
        <taxon>rosids</taxon>
        <taxon>fabids</taxon>
        <taxon>Fabales</taxon>
        <taxon>Fabaceae</taxon>
        <taxon>Papilionoideae</taxon>
        <taxon>50 kb inversion clade</taxon>
        <taxon>NPAAA clade</taxon>
        <taxon>indigoferoid/millettioid clade</taxon>
        <taxon>Phaseoleae</taxon>
        <taxon>Vigna</taxon>
    </lineage>
</organism>
<evidence type="ECO:0000313" key="2">
    <source>
        <dbReference type="Proteomes" id="UP000053144"/>
    </source>
</evidence>
<dbReference type="Gramene" id="KOM34459">
    <property type="protein sequence ID" value="KOM34459"/>
    <property type="gene ID" value="LR48_Vigan02g060900"/>
</dbReference>
<accession>A0A0L9TWC8</accession>
<name>A0A0L9TWC8_PHAAN</name>
<reference evidence="2" key="1">
    <citation type="journal article" date="2015" name="Proc. Natl. Acad. Sci. U.S.A.">
        <title>Genome sequencing of adzuki bean (Vigna angularis) provides insight into high starch and low fat accumulation and domestication.</title>
        <authorList>
            <person name="Yang K."/>
            <person name="Tian Z."/>
            <person name="Chen C."/>
            <person name="Luo L."/>
            <person name="Zhao B."/>
            <person name="Wang Z."/>
            <person name="Yu L."/>
            <person name="Li Y."/>
            <person name="Sun Y."/>
            <person name="Li W."/>
            <person name="Chen Y."/>
            <person name="Li Y."/>
            <person name="Zhang Y."/>
            <person name="Ai D."/>
            <person name="Zhao J."/>
            <person name="Shang C."/>
            <person name="Ma Y."/>
            <person name="Wu B."/>
            <person name="Wang M."/>
            <person name="Gao L."/>
            <person name="Sun D."/>
            <person name="Zhang P."/>
            <person name="Guo F."/>
            <person name="Wang W."/>
            <person name="Li Y."/>
            <person name="Wang J."/>
            <person name="Varshney R.K."/>
            <person name="Wang J."/>
            <person name="Ling H.Q."/>
            <person name="Wan P."/>
        </authorList>
    </citation>
    <scope>NUCLEOTIDE SEQUENCE</scope>
    <source>
        <strain evidence="2">cv. Jingnong 6</strain>
    </source>
</reference>
<evidence type="ECO:0000313" key="1">
    <source>
        <dbReference type="EMBL" id="KOM34459.1"/>
    </source>
</evidence>